<evidence type="ECO:0000259" key="4">
    <source>
        <dbReference type="Pfam" id="PF16344"/>
    </source>
</evidence>
<dbReference type="Pfam" id="PF16344">
    <property type="entry name" value="FecR_C"/>
    <property type="match status" value="1"/>
</dbReference>
<gene>
    <name evidence="5" type="ORF">GCM10008943_23780</name>
</gene>
<keyword evidence="1" id="KW-1133">Transmembrane helix</keyword>
<feature type="domain" description="FecR protein" evidence="2">
    <location>
        <begin position="127"/>
        <end position="217"/>
    </location>
</feature>
<dbReference type="EMBL" id="BAAADE010000004">
    <property type="protein sequence ID" value="GAA0607472.1"/>
    <property type="molecule type" value="Genomic_DNA"/>
</dbReference>
<dbReference type="PIRSF" id="PIRSF018266">
    <property type="entry name" value="FecR"/>
    <property type="match status" value="1"/>
</dbReference>
<name>A0ABN1GAJ0_9HYPH</name>
<feature type="domain" description="FecR N-terminal" evidence="3">
    <location>
        <begin position="17"/>
        <end position="56"/>
    </location>
</feature>
<reference evidence="5 6" key="1">
    <citation type="journal article" date="2019" name="Int. J. Syst. Evol. Microbiol.">
        <title>The Global Catalogue of Microorganisms (GCM) 10K type strain sequencing project: providing services to taxonomists for standard genome sequencing and annotation.</title>
        <authorList>
            <consortium name="The Broad Institute Genomics Platform"/>
            <consortium name="The Broad Institute Genome Sequencing Center for Infectious Disease"/>
            <person name="Wu L."/>
            <person name="Ma J."/>
        </authorList>
    </citation>
    <scope>NUCLEOTIDE SEQUENCE [LARGE SCALE GENOMIC DNA]</scope>
    <source>
        <strain evidence="5 6">JCM 15115</strain>
    </source>
</reference>
<dbReference type="InterPro" id="IPR032623">
    <property type="entry name" value="FecR_N"/>
</dbReference>
<evidence type="ECO:0000313" key="6">
    <source>
        <dbReference type="Proteomes" id="UP001424441"/>
    </source>
</evidence>
<dbReference type="RefSeq" id="WP_343805851.1">
    <property type="nucleotide sequence ID" value="NZ_BAAADE010000004.1"/>
</dbReference>
<feature type="transmembrane region" description="Helical" evidence="1">
    <location>
        <begin position="96"/>
        <end position="115"/>
    </location>
</feature>
<keyword evidence="1" id="KW-0812">Transmembrane</keyword>
<keyword evidence="1" id="KW-0472">Membrane</keyword>
<evidence type="ECO:0000259" key="3">
    <source>
        <dbReference type="Pfam" id="PF16220"/>
    </source>
</evidence>
<dbReference type="Gene3D" id="3.55.50.30">
    <property type="match status" value="1"/>
</dbReference>
<evidence type="ECO:0000259" key="2">
    <source>
        <dbReference type="Pfam" id="PF04773"/>
    </source>
</evidence>
<evidence type="ECO:0000313" key="5">
    <source>
        <dbReference type="EMBL" id="GAA0607472.1"/>
    </source>
</evidence>
<dbReference type="Gene3D" id="2.60.120.1440">
    <property type="match status" value="1"/>
</dbReference>
<dbReference type="Pfam" id="PF04773">
    <property type="entry name" value="FecR"/>
    <property type="match status" value="1"/>
</dbReference>
<evidence type="ECO:0000256" key="1">
    <source>
        <dbReference type="SAM" id="Phobius"/>
    </source>
</evidence>
<comment type="caution">
    <text evidence="5">The sequence shown here is derived from an EMBL/GenBank/DDBJ whole genome shotgun (WGS) entry which is preliminary data.</text>
</comment>
<keyword evidence="6" id="KW-1185">Reference proteome</keyword>
<dbReference type="InterPro" id="IPR032508">
    <property type="entry name" value="FecR_C"/>
</dbReference>
<dbReference type="PANTHER" id="PTHR30273">
    <property type="entry name" value="PERIPLASMIC SIGNAL SENSOR AND SIGMA FACTOR ACTIVATOR FECR-RELATED"/>
    <property type="match status" value="1"/>
</dbReference>
<dbReference type="Pfam" id="PF16220">
    <property type="entry name" value="DUF4880"/>
    <property type="match status" value="1"/>
</dbReference>
<organism evidence="5 6">
    <name type="scientific">Paenochrobactrum glaciei</name>
    <dbReference type="NCBI Taxonomy" id="486407"/>
    <lineage>
        <taxon>Bacteria</taxon>
        <taxon>Pseudomonadati</taxon>
        <taxon>Pseudomonadota</taxon>
        <taxon>Alphaproteobacteria</taxon>
        <taxon>Hyphomicrobiales</taxon>
        <taxon>Brucellaceae</taxon>
        <taxon>Paenochrobactrum</taxon>
    </lineage>
</organism>
<dbReference type="InterPro" id="IPR006860">
    <property type="entry name" value="FecR"/>
</dbReference>
<protein>
    <submittedName>
        <fullName evidence="5">FecR domain-containing protein</fullName>
    </submittedName>
</protein>
<proteinExistence type="predicted"/>
<sequence length="332" mass="36483">MKSETSLPQAELKRINQEAIAWFTRMNGEPSAADRRHFENWQNASALNAHAYQQVLATWGCADEAGSEVAGEEAAKLKQYLEAVQMVRARRTKRNILAGTAASLFACVAGVHMWLDHPHFIQDFSADYVTARAERRTINLPDGSSVTLDADSALAFYETDDLRRAELLRGIAYFDVKKSGKLFEVGAAKGTTRVTGTAFSVEVHEQDVVVNLERGAVTVLSADQSQQAQLKPGESINYNASGVSTVQPVLIDDAFAWRDGRLIFDNSRLQDVVEQIGRYHSGRIVVMGSKLADYQVSGNLPLDDTQAALASLQATVGFKMYEVGSRLVVIRQ</sequence>
<dbReference type="PANTHER" id="PTHR30273:SF2">
    <property type="entry name" value="PROTEIN FECR"/>
    <property type="match status" value="1"/>
</dbReference>
<dbReference type="InterPro" id="IPR012373">
    <property type="entry name" value="Ferrdict_sens_TM"/>
</dbReference>
<accession>A0ABN1GAJ0</accession>
<dbReference type="Proteomes" id="UP001424441">
    <property type="component" value="Unassembled WGS sequence"/>
</dbReference>
<feature type="domain" description="Protein FecR C-terminal" evidence="4">
    <location>
        <begin position="261"/>
        <end position="326"/>
    </location>
</feature>